<evidence type="ECO:0000313" key="11">
    <source>
        <dbReference type="Proteomes" id="UP000262524"/>
    </source>
</evidence>
<dbReference type="GeneID" id="75048700"/>
<dbReference type="EMBL" id="QSOE01000022">
    <property type="protein sequence ID" value="RGI90105.1"/>
    <property type="molecule type" value="Genomic_DNA"/>
</dbReference>
<dbReference type="SUPFAM" id="SSF64376">
    <property type="entry name" value="YlxR-like"/>
    <property type="match status" value="1"/>
</dbReference>
<reference evidence="9 10" key="1">
    <citation type="submission" date="2015-09" db="EMBL/GenBank/DDBJ databases">
        <authorList>
            <consortium name="Pathogen Informatics"/>
        </authorList>
    </citation>
    <scope>NUCLEOTIDE SEQUENCE [LARGE SCALE GENOMIC DNA]</scope>
    <source>
        <strain evidence="3 10">2789STDY5834835</strain>
        <strain evidence="2 9">2789STDY5834966</strain>
    </source>
</reference>
<evidence type="ECO:0000313" key="7">
    <source>
        <dbReference type="EMBL" id="RHK38040.1"/>
    </source>
</evidence>
<name>A0A173RXQ5_9FIRM</name>
<dbReference type="CDD" id="cd00279">
    <property type="entry name" value="YlxR"/>
    <property type="match status" value="1"/>
</dbReference>
<dbReference type="AlphaFoldDB" id="A0A173RXQ5"/>
<dbReference type="EMBL" id="QSEP01000005">
    <property type="protein sequence ID" value="RGZ85916.1"/>
    <property type="molecule type" value="Genomic_DNA"/>
</dbReference>
<dbReference type="RefSeq" id="WP_005346310.1">
    <property type="nucleotide sequence ID" value="NZ_BLYK01000020.1"/>
</dbReference>
<evidence type="ECO:0000259" key="1">
    <source>
        <dbReference type="Pfam" id="PF04296"/>
    </source>
</evidence>
<reference evidence="11 12" key="2">
    <citation type="submission" date="2018-08" db="EMBL/GenBank/DDBJ databases">
        <title>A genome reference for cultivated species of the human gut microbiota.</title>
        <authorList>
            <person name="Zou Y."/>
            <person name="Xue W."/>
            <person name="Luo G."/>
        </authorList>
    </citation>
    <scope>NUCLEOTIDE SEQUENCE [LARGE SCALE GENOMIC DNA]</scope>
    <source>
        <strain evidence="8 13">AF31-17AC</strain>
        <strain evidence="7 12">AF45-14BH</strain>
        <strain evidence="6 14">AM34-3LB</strain>
        <strain evidence="5 15">AM48-23BH</strain>
        <strain evidence="4 11">TM10-1AC</strain>
    </source>
</reference>
<dbReference type="OrthoDB" id="9813251at2"/>
<evidence type="ECO:0000313" key="4">
    <source>
        <dbReference type="EMBL" id="RGI90105.1"/>
    </source>
</evidence>
<protein>
    <submittedName>
        <fullName evidence="2">Protein of uncharacterized function (DUF448)</fullName>
    </submittedName>
    <submittedName>
        <fullName evidence="4">YlxR family protein</fullName>
    </submittedName>
</protein>
<evidence type="ECO:0000313" key="15">
    <source>
        <dbReference type="Proteomes" id="UP000286561"/>
    </source>
</evidence>
<evidence type="ECO:0000313" key="13">
    <source>
        <dbReference type="Proteomes" id="UP000283700"/>
    </source>
</evidence>
<keyword evidence="14" id="KW-1185">Reference proteome</keyword>
<dbReference type="InterPro" id="IPR007393">
    <property type="entry name" value="YlxR_dom"/>
</dbReference>
<dbReference type="Proteomes" id="UP000095679">
    <property type="component" value="Unassembled WGS sequence"/>
</dbReference>
<evidence type="ECO:0000313" key="12">
    <source>
        <dbReference type="Proteomes" id="UP000283497"/>
    </source>
</evidence>
<dbReference type="Proteomes" id="UP000262524">
    <property type="component" value="Unassembled WGS sequence"/>
</dbReference>
<dbReference type="EMBL" id="QRQO01000015">
    <property type="protein sequence ID" value="RHN13860.1"/>
    <property type="molecule type" value="Genomic_DNA"/>
</dbReference>
<evidence type="ECO:0000313" key="5">
    <source>
        <dbReference type="EMBL" id="RGZ85916.1"/>
    </source>
</evidence>
<evidence type="ECO:0000313" key="9">
    <source>
        <dbReference type="Proteomes" id="UP000095390"/>
    </source>
</evidence>
<dbReference type="NCBIfam" id="NF047356">
    <property type="entry name" value="RNA_bind_RnpM"/>
    <property type="match status" value="1"/>
</dbReference>
<dbReference type="InterPro" id="IPR037465">
    <property type="entry name" value="YlxR"/>
</dbReference>
<dbReference type="EMBL" id="QSID01000004">
    <property type="protein sequence ID" value="RHC66385.1"/>
    <property type="molecule type" value="Genomic_DNA"/>
</dbReference>
<proteinExistence type="predicted"/>
<evidence type="ECO:0000313" key="14">
    <source>
        <dbReference type="Proteomes" id="UP000284621"/>
    </source>
</evidence>
<dbReference type="Proteomes" id="UP000286561">
    <property type="component" value="Unassembled WGS sequence"/>
</dbReference>
<feature type="domain" description="YlxR" evidence="1">
    <location>
        <begin position="8"/>
        <end position="82"/>
    </location>
</feature>
<organism evidence="2 9">
    <name type="scientific">Anaerobutyricum hallii</name>
    <dbReference type="NCBI Taxonomy" id="39488"/>
    <lineage>
        <taxon>Bacteria</taxon>
        <taxon>Bacillati</taxon>
        <taxon>Bacillota</taxon>
        <taxon>Clostridia</taxon>
        <taxon>Lachnospirales</taxon>
        <taxon>Lachnospiraceae</taxon>
        <taxon>Anaerobutyricum</taxon>
    </lineage>
</organism>
<dbReference type="Proteomes" id="UP000283497">
    <property type="component" value="Unassembled WGS sequence"/>
</dbReference>
<dbReference type="InterPro" id="IPR035931">
    <property type="entry name" value="YlxR-like_sf"/>
</dbReference>
<dbReference type="Proteomes" id="UP000284621">
    <property type="component" value="Unassembled WGS sequence"/>
</dbReference>
<sequence>MGKKIPLRQCVGCREMKTKKEMIRVIKTPENEVVLDAKGKQNGRGAYLCFSAECLQKARRSKGLERSLKISIPDEIYDRLEEELKELDTKQ</sequence>
<dbReference type="Pfam" id="PF04296">
    <property type="entry name" value="YlxR"/>
    <property type="match status" value="1"/>
</dbReference>
<dbReference type="PANTHER" id="PTHR34215">
    <property type="entry name" value="BLL0784 PROTEIN"/>
    <property type="match status" value="1"/>
</dbReference>
<dbReference type="Proteomes" id="UP000283700">
    <property type="component" value="Unassembled WGS sequence"/>
</dbReference>
<gene>
    <name evidence="7" type="ORF">DW068_10470</name>
    <name evidence="6" type="ORF">DW833_04395</name>
    <name evidence="5" type="ORF">DW972_02345</name>
    <name evidence="8" type="ORF">DWZ29_07020</name>
    <name evidence="4" type="ORF">DXD91_05120</name>
    <name evidence="3" type="ORF">ERS852450_02230</name>
    <name evidence="2" type="ORF">ERS852578_00470</name>
</gene>
<dbReference type="Proteomes" id="UP000095390">
    <property type="component" value="Unassembled WGS sequence"/>
</dbReference>
<evidence type="ECO:0000313" key="8">
    <source>
        <dbReference type="EMBL" id="RHN13860.1"/>
    </source>
</evidence>
<evidence type="ECO:0000313" key="3">
    <source>
        <dbReference type="EMBL" id="CUO69303.1"/>
    </source>
</evidence>
<evidence type="ECO:0000313" key="10">
    <source>
        <dbReference type="Proteomes" id="UP000095679"/>
    </source>
</evidence>
<evidence type="ECO:0000313" key="6">
    <source>
        <dbReference type="EMBL" id="RHC66385.1"/>
    </source>
</evidence>
<dbReference type="EMBL" id="CYYC01000004">
    <property type="protein sequence ID" value="CUM82349.1"/>
    <property type="molecule type" value="Genomic_DNA"/>
</dbReference>
<dbReference type="EMBL" id="CYZL01000021">
    <property type="protein sequence ID" value="CUO69303.1"/>
    <property type="molecule type" value="Genomic_DNA"/>
</dbReference>
<evidence type="ECO:0000313" key="2">
    <source>
        <dbReference type="EMBL" id="CUM82349.1"/>
    </source>
</evidence>
<accession>A0A173RXQ5</accession>
<dbReference type="Gene3D" id="3.30.1230.10">
    <property type="entry name" value="YlxR-like"/>
    <property type="match status" value="1"/>
</dbReference>
<dbReference type="EMBL" id="QRNJ01000039">
    <property type="protein sequence ID" value="RHK38040.1"/>
    <property type="molecule type" value="Genomic_DNA"/>
</dbReference>
<dbReference type="PANTHER" id="PTHR34215:SF1">
    <property type="entry name" value="YLXR DOMAIN-CONTAINING PROTEIN"/>
    <property type="match status" value="1"/>
</dbReference>